<dbReference type="RefSeq" id="WP_117402864.1">
    <property type="nucleotide sequence ID" value="NZ_QVNQ01000009.1"/>
</dbReference>
<proteinExistence type="predicted"/>
<keyword evidence="1" id="KW-0175">Coiled coil</keyword>
<comment type="caution">
    <text evidence="2">The sequence shown here is derived from an EMBL/GenBank/DDBJ whole genome shotgun (WGS) entry which is preliminary data.</text>
</comment>
<dbReference type="Pfam" id="PF18977">
    <property type="entry name" value="DUF5713"/>
    <property type="match status" value="1"/>
</dbReference>
<keyword evidence="3" id="KW-1185">Reference proteome</keyword>
<dbReference type="AlphaFoldDB" id="A0A372GAT9"/>
<protein>
    <submittedName>
        <fullName evidence="2">Uncharacterized protein</fullName>
    </submittedName>
</protein>
<dbReference type="InterPro" id="IPR043767">
    <property type="entry name" value="DUF5713"/>
</dbReference>
<dbReference type="OrthoDB" id="8795357at2"/>
<reference evidence="2 3" key="1">
    <citation type="submission" date="2018-08" db="EMBL/GenBank/DDBJ databases">
        <title>Actinomadura spongicola sp. nov., isolated from marine sponge Leucetta chagosensis.</title>
        <authorList>
            <person name="Li L."/>
            <person name="Lin H.W."/>
        </authorList>
    </citation>
    <scope>NUCLEOTIDE SEQUENCE [LARGE SCALE GENOMIC DNA]</scope>
    <source>
        <strain evidence="2 3">LHW52907</strain>
    </source>
</reference>
<gene>
    <name evidence="2" type="ORF">D0T12_27185</name>
</gene>
<name>A0A372GAT9_9ACTN</name>
<sequence>MPLTNQNVLGHEFLKGMYDDGYFPDHLVDKGKAILLRLCEEIEADAPADLEELYRLTHAATEEFNDLEEEFVNAGSELETAAREVIGEEFWFIATGYGFSNADPEELIATRNW</sequence>
<feature type="coiled-coil region" evidence="1">
    <location>
        <begin position="50"/>
        <end position="84"/>
    </location>
</feature>
<evidence type="ECO:0000313" key="2">
    <source>
        <dbReference type="EMBL" id="RFS82484.1"/>
    </source>
</evidence>
<dbReference type="EMBL" id="QVNQ01000009">
    <property type="protein sequence ID" value="RFS82484.1"/>
    <property type="molecule type" value="Genomic_DNA"/>
</dbReference>
<evidence type="ECO:0000256" key="1">
    <source>
        <dbReference type="SAM" id="Coils"/>
    </source>
</evidence>
<accession>A0A372GAT9</accession>
<dbReference type="Proteomes" id="UP000262882">
    <property type="component" value="Unassembled WGS sequence"/>
</dbReference>
<organism evidence="2 3">
    <name type="scientific">Actinomadura spongiicola</name>
    <dbReference type="NCBI Taxonomy" id="2303421"/>
    <lineage>
        <taxon>Bacteria</taxon>
        <taxon>Bacillati</taxon>
        <taxon>Actinomycetota</taxon>
        <taxon>Actinomycetes</taxon>
        <taxon>Streptosporangiales</taxon>
        <taxon>Thermomonosporaceae</taxon>
        <taxon>Actinomadura</taxon>
    </lineage>
</organism>
<evidence type="ECO:0000313" key="3">
    <source>
        <dbReference type="Proteomes" id="UP000262882"/>
    </source>
</evidence>